<sequence length="132" mass="14719">MQYEPGLSREQLIDLALHRYFAAVDRKDLGGALGCFHDEALFTVQTSHTRHAGRQAIARMFEDFFAAYATIVHRGFTCTVDAAHGRIAASFEAVLTGHDGSVTTLNNTNFWRVRDGRFQEVHVYMSGANVLV</sequence>
<dbReference type="Gene3D" id="3.10.450.50">
    <property type="match status" value="1"/>
</dbReference>
<organism evidence="2 3">
    <name type="scientific">Glacieibacterium frigidum</name>
    <dbReference type="NCBI Taxonomy" id="2593303"/>
    <lineage>
        <taxon>Bacteria</taxon>
        <taxon>Pseudomonadati</taxon>
        <taxon>Pseudomonadota</taxon>
        <taxon>Alphaproteobacteria</taxon>
        <taxon>Sphingomonadales</taxon>
        <taxon>Sphingosinicellaceae</taxon>
        <taxon>Glacieibacterium</taxon>
    </lineage>
</organism>
<dbReference type="AlphaFoldDB" id="A0A552UAD2"/>
<proteinExistence type="predicted"/>
<dbReference type="Pfam" id="PF12680">
    <property type="entry name" value="SnoaL_2"/>
    <property type="match status" value="1"/>
</dbReference>
<keyword evidence="3" id="KW-1185">Reference proteome</keyword>
<feature type="domain" description="SnoaL-like" evidence="1">
    <location>
        <begin position="18"/>
        <end position="120"/>
    </location>
</feature>
<dbReference type="InterPro" id="IPR037401">
    <property type="entry name" value="SnoaL-like"/>
</dbReference>
<evidence type="ECO:0000313" key="2">
    <source>
        <dbReference type="EMBL" id="TRW15163.1"/>
    </source>
</evidence>
<accession>A0A552UAD2</accession>
<dbReference type="RefSeq" id="WP_144335332.1">
    <property type="nucleotide sequence ID" value="NZ_VJWA01000002.1"/>
</dbReference>
<dbReference type="InterPro" id="IPR032710">
    <property type="entry name" value="NTF2-like_dom_sf"/>
</dbReference>
<dbReference type="Proteomes" id="UP000317894">
    <property type="component" value="Unassembled WGS sequence"/>
</dbReference>
<dbReference type="OrthoDB" id="7859637at2"/>
<protein>
    <submittedName>
        <fullName evidence="2">Nuclear transport factor 2 family protein</fullName>
    </submittedName>
</protein>
<name>A0A552UAD2_9SPHN</name>
<evidence type="ECO:0000259" key="1">
    <source>
        <dbReference type="Pfam" id="PF12680"/>
    </source>
</evidence>
<comment type="caution">
    <text evidence="2">The sequence shown here is derived from an EMBL/GenBank/DDBJ whole genome shotgun (WGS) entry which is preliminary data.</text>
</comment>
<gene>
    <name evidence="2" type="ORF">FMM06_16115</name>
</gene>
<evidence type="ECO:0000313" key="3">
    <source>
        <dbReference type="Proteomes" id="UP000317894"/>
    </source>
</evidence>
<dbReference type="EMBL" id="VJWA01000002">
    <property type="protein sequence ID" value="TRW15163.1"/>
    <property type="molecule type" value="Genomic_DNA"/>
</dbReference>
<reference evidence="2 3" key="1">
    <citation type="submission" date="2019-07" db="EMBL/GenBank/DDBJ databases">
        <title>Novel species isolated from glacier.</title>
        <authorList>
            <person name="Liu Q."/>
            <person name="Xin Y.-H."/>
        </authorList>
    </citation>
    <scope>NUCLEOTIDE SEQUENCE [LARGE SCALE GENOMIC DNA]</scope>
    <source>
        <strain evidence="2 3">LB1R16</strain>
    </source>
</reference>
<dbReference type="SUPFAM" id="SSF54427">
    <property type="entry name" value="NTF2-like"/>
    <property type="match status" value="1"/>
</dbReference>